<dbReference type="InParanoid" id="G2YAC5"/>
<evidence type="ECO:0000313" key="2">
    <source>
        <dbReference type="Proteomes" id="UP000008177"/>
    </source>
</evidence>
<organism evidence="1 2">
    <name type="scientific">Botryotinia fuckeliana (strain T4)</name>
    <name type="common">Noble rot fungus</name>
    <name type="synonym">Botrytis cinerea</name>
    <dbReference type="NCBI Taxonomy" id="999810"/>
    <lineage>
        <taxon>Eukaryota</taxon>
        <taxon>Fungi</taxon>
        <taxon>Dikarya</taxon>
        <taxon>Ascomycota</taxon>
        <taxon>Pezizomycotina</taxon>
        <taxon>Leotiomycetes</taxon>
        <taxon>Helotiales</taxon>
        <taxon>Sclerotiniaceae</taxon>
        <taxon>Botrytis</taxon>
    </lineage>
</organism>
<dbReference type="HOGENOM" id="CLU_2183541_0_0_1"/>
<dbReference type="AlphaFoldDB" id="G2YAC5"/>
<dbReference type="EMBL" id="FQ790303">
    <property type="protein sequence ID" value="CCD34166.1"/>
    <property type="molecule type" value="Genomic_DNA"/>
</dbReference>
<proteinExistence type="predicted"/>
<accession>G2YAC5</accession>
<sequence>MSIYLSLKIYLDALCTKYTIQNPLAIRDPRIPMNFFSPPLASTTPATLLRIQLAPFYLFSSPSLRAAACEQPLRMQDASVMKARATRKFRHQTLQSFCAQYASMVILVG</sequence>
<protein>
    <submittedName>
        <fullName evidence="1">Uncharacterized protein</fullName>
    </submittedName>
</protein>
<evidence type="ECO:0000313" key="1">
    <source>
        <dbReference type="EMBL" id="CCD34166.1"/>
    </source>
</evidence>
<reference evidence="2" key="1">
    <citation type="journal article" date="2011" name="PLoS Genet.">
        <title>Genomic analysis of the necrotrophic fungal pathogens Sclerotinia sclerotiorum and Botrytis cinerea.</title>
        <authorList>
            <person name="Amselem J."/>
            <person name="Cuomo C.A."/>
            <person name="van Kan J.A."/>
            <person name="Viaud M."/>
            <person name="Benito E.P."/>
            <person name="Couloux A."/>
            <person name="Coutinho P.M."/>
            <person name="de Vries R.P."/>
            <person name="Dyer P.S."/>
            <person name="Fillinger S."/>
            <person name="Fournier E."/>
            <person name="Gout L."/>
            <person name="Hahn M."/>
            <person name="Kohn L."/>
            <person name="Lapalu N."/>
            <person name="Plummer K.M."/>
            <person name="Pradier J.M."/>
            <person name="Quevillon E."/>
            <person name="Sharon A."/>
            <person name="Simon A."/>
            <person name="ten Have A."/>
            <person name="Tudzynski B."/>
            <person name="Tudzynski P."/>
            <person name="Wincker P."/>
            <person name="Andrew M."/>
            <person name="Anthouard V."/>
            <person name="Beever R.E."/>
            <person name="Beffa R."/>
            <person name="Benoit I."/>
            <person name="Bouzid O."/>
            <person name="Brault B."/>
            <person name="Chen Z."/>
            <person name="Choquer M."/>
            <person name="Collemare J."/>
            <person name="Cotton P."/>
            <person name="Danchin E.G."/>
            <person name="Da Silva C."/>
            <person name="Gautier A."/>
            <person name="Giraud C."/>
            <person name="Giraud T."/>
            <person name="Gonzalez C."/>
            <person name="Grossetete S."/>
            <person name="Guldener U."/>
            <person name="Henrissat B."/>
            <person name="Howlett B.J."/>
            <person name="Kodira C."/>
            <person name="Kretschmer M."/>
            <person name="Lappartient A."/>
            <person name="Leroch M."/>
            <person name="Levis C."/>
            <person name="Mauceli E."/>
            <person name="Neuveglise C."/>
            <person name="Oeser B."/>
            <person name="Pearson M."/>
            <person name="Poulain J."/>
            <person name="Poussereau N."/>
            <person name="Quesneville H."/>
            <person name="Rascle C."/>
            <person name="Schumacher J."/>
            <person name="Segurens B."/>
            <person name="Sexton A."/>
            <person name="Silva E."/>
            <person name="Sirven C."/>
            <person name="Soanes D.M."/>
            <person name="Talbot N.J."/>
            <person name="Templeton M."/>
            <person name="Yandava C."/>
            <person name="Yarden O."/>
            <person name="Zeng Q."/>
            <person name="Rollins J.A."/>
            <person name="Lebrun M.H."/>
            <person name="Dickman M."/>
        </authorList>
    </citation>
    <scope>NUCLEOTIDE SEQUENCE [LARGE SCALE GENOMIC DNA]</scope>
    <source>
        <strain evidence="2">T4</strain>
    </source>
</reference>
<dbReference type="Proteomes" id="UP000008177">
    <property type="component" value="Unplaced contigs"/>
</dbReference>
<gene>
    <name evidence="1" type="ORF">BofuT4_P105090.1</name>
</gene>
<name>G2YAC5_BOTF4</name>